<feature type="compositionally biased region" description="Low complexity" evidence="1">
    <location>
        <begin position="9"/>
        <end position="20"/>
    </location>
</feature>
<proteinExistence type="predicted"/>
<accession>A0ABQ7JVL1</accession>
<feature type="compositionally biased region" description="Basic and acidic residues" evidence="1">
    <location>
        <begin position="579"/>
        <end position="603"/>
    </location>
</feature>
<sequence>MSTVVPSQATATKTATKSTTTIPTNKKAVINNPHRVQVLVDFPDPTITIKPVDSVTILGPQRKFIAVADGDKSFYELKHVINDELHRLYAEEAPYGLCGFKNWQYCKVPERYLIRDVLGKQCDIHVTRELLSAKKLGKSTKRKIEEGTSSSSSSSSPATTATSHAAGPSAPAPKAKKTKKEAVATPAAAAKTESKAIVKKEAIANPVIGTSKETAKDKALQSAYASLTEEQIMMNISAAHAQEKKKVTSGIATPEASESSASPVPAPVTPKKQKSAKKAADAIETPAPTPAPTKAAETKVNKTATTIPFPQDSEEKSEEDIMKEISAYHQAQKLMGEMDETVRKAEEIKIMKEVSEKHVSTTAVVEVKEEQLEVRKEQAKAKKEQAKAAKAAAKDAEGSGKEARSKAKKAAVTSAAKESSEPAGSPATAKGKKVVEKGYQSDDSSEPVAKGKKKSGARRKEENVEELERWEAQDPATLTDEQSRELQLWHKRKYNRKSNELKRSAQLASKSADPEFAAAATLFLQETTRRGRPSVASESLRTKFEKFIKTSDNTTSDGDDDGDSEDESSSASSSPKAEAQVKEEPQQQRIKVEPKAAVRKELSSSDSESDSNSA</sequence>
<organism evidence="3 4">
    <name type="scientific">Linnemannia gamsii</name>
    <dbReference type="NCBI Taxonomy" id="64522"/>
    <lineage>
        <taxon>Eukaryota</taxon>
        <taxon>Fungi</taxon>
        <taxon>Fungi incertae sedis</taxon>
        <taxon>Mucoromycota</taxon>
        <taxon>Mortierellomycotina</taxon>
        <taxon>Mortierellomycetes</taxon>
        <taxon>Mortierellales</taxon>
        <taxon>Mortierellaceae</taxon>
        <taxon>Linnemannia</taxon>
    </lineage>
</organism>
<feature type="compositionally biased region" description="Acidic residues" evidence="1">
    <location>
        <begin position="557"/>
        <end position="568"/>
    </location>
</feature>
<dbReference type="EMBL" id="JAAAIM010000615">
    <property type="protein sequence ID" value="KAG0285954.1"/>
    <property type="molecule type" value="Genomic_DNA"/>
</dbReference>
<feature type="region of interest" description="Disordered" evidence="1">
    <location>
        <begin position="370"/>
        <end position="614"/>
    </location>
</feature>
<keyword evidence="4" id="KW-1185">Reference proteome</keyword>
<feature type="compositionally biased region" description="Basic and acidic residues" evidence="1">
    <location>
        <begin position="458"/>
        <end position="472"/>
    </location>
</feature>
<dbReference type="Proteomes" id="UP001194696">
    <property type="component" value="Unassembled WGS sequence"/>
</dbReference>
<evidence type="ECO:0000259" key="2">
    <source>
        <dbReference type="Pfam" id="PF10407"/>
    </source>
</evidence>
<dbReference type="Pfam" id="PF10407">
    <property type="entry name" value="Cytokin_check_N"/>
    <property type="match status" value="1"/>
</dbReference>
<protein>
    <recommendedName>
        <fullName evidence="2">Nucleolar protein Dnt1-like N-terminal domain-containing protein</fullName>
    </recommendedName>
</protein>
<feature type="compositionally biased region" description="Low complexity" evidence="1">
    <location>
        <begin position="604"/>
        <end position="614"/>
    </location>
</feature>
<comment type="caution">
    <text evidence="3">The sequence shown here is derived from an EMBL/GenBank/DDBJ whole genome shotgun (WGS) entry which is preliminary data.</text>
</comment>
<feature type="compositionally biased region" description="Low complexity" evidence="1">
    <location>
        <begin position="252"/>
        <end position="263"/>
    </location>
</feature>
<feature type="region of interest" description="Disordered" evidence="1">
    <location>
        <begin position="137"/>
        <end position="191"/>
    </location>
</feature>
<dbReference type="InterPro" id="IPR018844">
    <property type="entry name" value="Dnt1-like_N"/>
</dbReference>
<gene>
    <name evidence="3" type="ORF">BGZ96_009877</name>
</gene>
<feature type="region of interest" description="Disordered" evidence="1">
    <location>
        <begin position="245"/>
        <end position="318"/>
    </location>
</feature>
<feature type="compositionally biased region" description="Low complexity" evidence="1">
    <location>
        <begin position="148"/>
        <end position="173"/>
    </location>
</feature>
<feature type="region of interest" description="Disordered" evidence="1">
    <location>
        <begin position="1"/>
        <end position="20"/>
    </location>
</feature>
<evidence type="ECO:0000256" key="1">
    <source>
        <dbReference type="SAM" id="MobiDB-lite"/>
    </source>
</evidence>
<feature type="compositionally biased region" description="Basic and acidic residues" evidence="1">
    <location>
        <begin position="540"/>
        <end position="549"/>
    </location>
</feature>
<name>A0ABQ7JVL1_9FUNG</name>
<reference evidence="3 4" key="1">
    <citation type="journal article" date="2020" name="Fungal Divers.">
        <title>Resolving the Mortierellaceae phylogeny through synthesis of multi-gene phylogenetics and phylogenomics.</title>
        <authorList>
            <person name="Vandepol N."/>
            <person name="Liber J."/>
            <person name="Desiro A."/>
            <person name="Na H."/>
            <person name="Kennedy M."/>
            <person name="Barry K."/>
            <person name="Grigoriev I.V."/>
            <person name="Miller A.N."/>
            <person name="O'Donnell K."/>
            <person name="Stajich J.E."/>
            <person name="Bonito G."/>
        </authorList>
    </citation>
    <scope>NUCLEOTIDE SEQUENCE [LARGE SCALE GENOMIC DNA]</scope>
    <source>
        <strain evidence="3 4">AD045</strain>
    </source>
</reference>
<evidence type="ECO:0000313" key="3">
    <source>
        <dbReference type="EMBL" id="KAG0285954.1"/>
    </source>
</evidence>
<feature type="compositionally biased region" description="Basic and acidic residues" evidence="1">
    <location>
        <begin position="370"/>
        <end position="405"/>
    </location>
</feature>
<feature type="domain" description="Nucleolar protein Dnt1-like N-terminal" evidence="2">
    <location>
        <begin position="62"/>
        <end position="122"/>
    </location>
</feature>
<evidence type="ECO:0000313" key="4">
    <source>
        <dbReference type="Proteomes" id="UP001194696"/>
    </source>
</evidence>